<keyword evidence="3" id="KW-1185">Reference proteome</keyword>
<reference evidence="2 3" key="1">
    <citation type="journal article" date="2015" name="Genome Biol. Evol.">
        <title>Comparative Genomics of a Bacterivorous Green Alga Reveals Evolutionary Causalities and Consequences of Phago-Mixotrophic Mode of Nutrition.</title>
        <authorList>
            <person name="Burns J.A."/>
            <person name="Paasch A."/>
            <person name="Narechania A."/>
            <person name="Kim E."/>
        </authorList>
    </citation>
    <scope>NUCLEOTIDE SEQUENCE [LARGE SCALE GENOMIC DNA]</scope>
    <source>
        <strain evidence="2 3">PLY_AMNH</strain>
    </source>
</reference>
<name>A0AAE0GGY6_9CHLO</name>
<organism evidence="2 3">
    <name type="scientific">Cymbomonas tetramitiformis</name>
    <dbReference type="NCBI Taxonomy" id="36881"/>
    <lineage>
        <taxon>Eukaryota</taxon>
        <taxon>Viridiplantae</taxon>
        <taxon>Chlorophyta</taxon>
        <taxon>Pyramimonadophyceae</taxon>
        <taxon>Pyramimonadales</taxon>
        <taxon>Pyramimonadaceae</taxon>
        <taxon>Cymbomonas</taxon>
    </lineage>
</organism>
<accession>A0AAE0GGY6</accession>
<gene>
    <name evidence="2" type="ORF">CYMTET_14751</name>
</gene>
<evidence type="ECO:0000313" key="3">
    <source>
        <dbReference type="Proteomes" id="UP001190700"/>
    </source>
</evidence>
<feature type="region of interest" description="Disordered" evidence="1">
    <location>
        <begin position="16"/>
        <end position="91"/>
    </location>
</feature>
<dbReference type="Proteomes" id="UP001190700">
    <property type="component" value="Unassembled WGS sequence"/>
</dbReference>
<sequence length="91" mass="8975">MSSSGLRCCEMRDPASLAHQPGAREHALGSEGLAAGTQGAGMGGGGLGPIQPQNLVPPTSGIAEGLEVYHAHTPEGGDRAGQEAGTTAAQQ</sequence>
<dbReference type="EMBL" id="LGRX02006204">
    <property type="protein sequence ID" value="KAK3277236.1"/>
    <property type="molecule type" value="Genomic_DNA"/>
</dbReference>
<feature type="compositionally biased region" description="Gly residues" evidence="1">
    <location>
        <begin position="38"/>
        <end position="48"/>
    </location>
</feature>
<evidence type="ECO:0000313" key="2">
    <source>
        <dbReference type="EMBL" id="KAK3277236.1"/>
    </source>
</evidence>
<feature type="compositionally biased region" description="Basic and acidic residues" evidence="1">
    <location>
        <begin position="67"/>
        <end position="81"/>
    </location>
</feature>
<proteinExistence type="predicted"/>
<feature type="compositionally biased region" description="Low complexity" evidence="1">
    <location>
        <begin position="82"/>
        <end position="91"/>
    </location>
</feature>
<protein>
    <submittedName>
        <fullName evidence="2">Uncharacterized protein</fullName>
    </submittedName>
</protein>
<evidence type="ECO:0000256" key="1">
    <source>
        <dbReference type="SAM" id="MobiDB-lite"/>
    </source>
</evidence>
<comment type="caution">
    <text evidence="2">The sequence shown here is derived from an EMBL/GenBank/DDBJ whole genome shotgun (WGS) entry which is preliminary data.</text>
</comment>
<dbReference type="AlphaFoldDB" id="A0AAE0GGY6"/>